<proteinExistence type="predicted"/>
<keyword evidence="2" id="KW-1185">Reference proteome</keyword>
<evidence type="ECO:0000313" key="1">
    <source>
        <dbReference type="EMBL" id="ACM58576.1"/>
    </source>
</evidence>
<protein>
    <submittedName>
        <fullName evidence="1">Uncharacterized protein</fullName>
    </submittedName>
</protein>
<organism evidence="1 2">
    <name type="scientific">Halorubrum lacusprofundi (strain ATCC 49239 / DSM 5036 / JCM 8891 / ACAM 34)</name>
    <dbReference type="NCBI Taxonomy" id="416348"/>
    <lineage>
        <taxon>Archaea</taxon>
        <taxon>Methanobacteriati</taxon>
        <taxon>Methanobacteriota</taxon>
        <taxon>Stenosarchaea group</taxon>
        <taxon>Halobacteria</taxon>
        <taxon>Halobacteriales</taxon>
        <taxon>Haloferacaceae</taxon>
        <taxon>Halorubrum</taxon>
    </lineage>
</organism>
<dbReference type="KEGG" id="hla:Hlac_3032"/>
<name>B9LV63_HALLT</name>
<dbReference type="EMBL" id="CP001366">
    <property type="protein sequence ID" value="ACM58576.1"/>
    <property type="molecule type" value="Genomic_DNA"/>
</dbReference>
<dbReference type="eggNOG" id="ENOG502N5W8">
    <property type="taxonomic scope" value="Archaea"/>
</dbReference>
<reference evidence="1 2" key="1">
    <citation type="journal article" date="2016" name="Stand. Genomic Sci.">
        <title>Complete genome sequence of the Antarctic Halorubrum lacusprofundi type strain ACAM 34.</title>
        <authorList>
            <person name="Anderson I.J."/>
            <person name="DasSarma P."/>
            <person name="Lucas S."/>
            <person name="Copeland A."/>
            <person name="Lapidus A."/>
            <person name="Del Rio T.G."/>
            <person name="Tice H."/>
            <person name="Dalin E."/>
            <person name="Bruce D.C."/>
            <person name="Goodwin L."/>
            <person name="Pitluck S."/>
            <person name="Sims D."/>
            <person name="Brettin T.S."/>
            <person name="Detter J.C."/>
            <person name="Han C.S."/>
            <person name="Larimer F."/>
            <person name="Hauser L."/>
            <person name="Land M."/>
            <person name="Ivanova N."/>
            <person name="Richardson P."/>
            <person name="Cavicchioli R."/>
            <person name="DasSarma S."/>
            <person name="Woese C.R."/>
            <person name="Kyrpides N.C."/>
        </authorList>
    </citation>
    <scope>NUCLEOTIDE SEQUENCE [LARGE SCALE GENOMIC DNA]</scope>
    <source>
        <strain evidence="2">ATCC 49239 / DSM 5036 / JCM 8891 / ACAM 34</strain>
    </source>
</reference>
<gene>
    <name evidence="1" type="ordered locus">Hlac_3032</name>
</gene>
<sequence length="54" mass="5995">MHLLEQHLSRSSGTFELFSPSIEFVVRELTAGVELAENRQRLLIVPAGSSVGER</sequence>
<dbReference type="AlphaFoldDB" id="B9LV63"/>
<accession>B9LV63</accession>
<evidence type="ECO:0000313" key="2">
    <source>
        <dbReference type="Proteomes" id="UP000000740"/>
    </source>
</evidence>
<dbReference type="HOGENOM" id="CLU_3038941_0_0_2"/>
<dbReference type="Proteomes" id="UP000000740">
    <property type="component" value="Chromosome 2"/>
</dbReference>